<keyword evidence="8" id="KW-0472">Membrane</keyword>
<dbReference type="GO" id="GO:0007155">
    <property type="term" value="P:cell adhesion"/>
    <property type="evidence" value="ECO:0007669"/>
    <property type="project" value="InterPro"/>
</dbReference>
<evidence type="ECO:0000313" key="10">
    <source>
        <dbReference type="EMBL" id="KRL14741.1"/>
    </source>
</evidence>
<evidence type="ECO:0000256" key="3">
    <source>
        <dbReference type="ARBA" id="ARBA00022512"/>
    </source>
</evidence>
<dbReference type="InterPro" id="IPR013783">
    <property type="entry name" value="Ig-like_fold"/>
</dbReference>
<dbReference type="CDD" id="cd00222">
    <property type="entry name" value="CollagenBindB"/>
    <property type="match status" value="5"/>
</dbReference>
<feature type="domain" description="Gram-positive cocci surface proteins LPxTG" evidence="9">
    <location>
        <begin position="1584"/>
        <end position="1622"/>
    </location>
</feature>
<dbReference type="InterPro" id="IPR041033">
    <property type="entry name" value="SpaA_PFL_dom_1"/>
</dbReference>
<evidence type="ECO:0000256" key="8">
    <source>
        <dbReference type="SAM" id="Phobius"/>
    </source>
</evidence>
<evidence type="ECO:0000256" key="7">
    <source>
        <dbReference type="SAM" id="MobiDB-lite"/>
    </source>
</evidence>
<evidence type="ECO:0000313" key="11">
    <source>
        <dbReference type="Proteomes" id="UP000051330"/>
    </source>
</evidence>
<dbReference type="PANTHER" id="PTHR36108">
    <property type="entry name" value="COLOSSIN-B-RELATED"/>
    <property type="match status" value="1"/>
</dbReference>
<dbReference type="Pfam" id="PF00746">
    <property type="entry name" value="Gram_pos_anchor"/>
    <property type="match status" value="1"/>
</dbReference>
<comment type="similarity">
    <text evidence="2">Belongs to the serine-aspartate repeat-containing protein (SDr) family.</text>
</comment>
<evidence type="ECO:0000259" key="9">
    <source>
        <dbReference type="PROSITE" id="PS50847"/>
    </source>
</evidence>
<comment type="caution">
    <text evidence="10">The sequence shown here is derived from an EMBL/GenBank/DDBJ whole genome shotgun (WGS) entry which is preliminary data.</text>
</comment>
<keyword evidence="4" id="KW-0964">Secreted</keyword>
<keyword evidence="8" id="KW-1133">Transmembrane helix</keyword>
<dbReference type="Pfam" id="PF17961">
    <property type="entry name" value="Big_8"/>
    <property type="match status" value="1"/>
</dbReference>
<dbReference type="InterPro" id="IPR008966">
    <property type="entry name" value="Adhesion_dom_sf"/>
</dbReference>
<dbReference type="Gene3D" id="2.60.40.1280">
    <property type="match status" value="1"/>
</dbReference>
<dbReference type="Pfam" id="PF05738">
    <property type="entry name" value="Cna_B"/>
    <property type="match status" value="5"/>
</dbReference>
<comment type="subcellular location">
    <subcellularLocation>
        <location evidence="1">Secreted</location>
        <location evidence="1">Cell wall</location>
        <topology evidence="1">Peptidoglycan-anchor</topology>
    </subcellularLocation>
</comment>
<keyword evidence="11" id="KW-1185">Reference proteome</keyword>
<dbReference type="Pfam" id="PF05737">
    <property type="entry name" value="Collagen_bind"/>
    <property type="match status" value="4"/>
</dbReference>
<feature type="compositionally biased region" description="Polar residues" evidence="7">
    <location>
        <begin position="1544"/>
        <end position="1562"/>
    </location>
</feature>
<dbReference type="OrthoDB" id="1744455at2"/>
<reference evidence="10 11" key="1">
    <citation type="journal article" date="2015" name="Genome Announc.">
        <title>Expanding the biotechnology potential of lactobacilli through comparative genomics of 213 strains and associated genera.</title>
        <authorList>
            <person name="Sun Z."/>
            <person name="Harris H.M."/>
            <person name="McCann A."/>
            <person name="Guo C."/>
            <person name="Argimon S."/>
            <person name="Zhang W."/>
            <person name="Yang X."/>
            <person name="Jeffery I.B."/>
            <person name="Cooney J.C."/>
            <person name="Kagawa T.F."/>
            <person name="Liu W."/>
            <person name="Song Y."/>
            <person name="Salvetti E."/>
            <person name="Wrobel A."/>
            <person name="Rasinkangas P."/>
            <person name="Parkhill J."/>
            <person name="Rea M.C."/>
            <person name="O'Sullivan O."/>
            <person name="Ritari J."/>
            <person name="Douillard F.P."/>
            <person name="Paul Ross R."/>
            <person name="Yang R."/>
            <person name="Briner A.E."/>
            <person name="Felis G.E."/>
            <person name="de Vos W.M."/>
            <person name="Barrangou R."/>
            <person name="Klaenhammer T.R."/>
            <person name="Caufield P.W."/>
            <person name="Cui Y."/>
            <person name="Zhang H."/>
            <person name="O'Toole P.W."/>
        </authorList>
    </citation>
    <scope>NUCLEOTIDE SEQUENCE [LARGE SCALE GENOMIC DNA]</scope>
    <source>
        <strain evidence="10 11">DSM 12744</strain>
    </source>
</reference>
<feature type="region of interest" description="Disordered" evidence="7">
    <location>
        <begin position="447"/>
        <end position="469"/>
    </location>
</feature>
<dbReference type="EMBL" id="AZEC01000001">
    <property type="protein sequence ID" value="KRL14741.1"/>
    <property type="molecule type" value="Genomic_DNA"/>
</dbReference>
<evidence type="ECO:0000256" key="4">
    <source>
        <dbReference type="ARBA" id="ARBA00022525"/>
    </source>
</evidence>
<feature type="compositionally biased region" description="Polar residues" evidence="7">
    <location>
        <begin position="1368"/>
        <end position="1377"/>
    </location>
</feature>
<dbReference type="Gene3D" id="2.60.40.10">
    <property type="entry name" value="Immunoglobulins"/>
    <property type="match status" value="2"/>
</dbReference>
<dbReference type="InterPro" id="IPR041171">
    <property type="entry name" value="SDR_Ig"/>
</dbReference>
<evidence type="ECO:0000256" key="2">
    <source>
        <dbReference type="ARBA" id="ARBA00007257"/>
    </source>
</evidence>
<dbReference type="Gene3D" id="2.60.40.1140">
    <property type="entry name" value="Collagen-binding surface protein Cna, B-type domain"/>
    <property type="match status" value="5"/>
</dbReference>
<protein>
    <submittedName>
        <fullName evidence="10">AggL protein</fullName>
    </submittedName>
</protein>
<feature type="compositionally biased region" description="Polar residues" evidence="7">
    <location>
        <begin position="1575"/>
        <end position="1584"/>
    </location>
</feature>
<dbReference type="SUPFAM" id="SSF49401">
    <property type="entry name" value="Bacterial adhesins"/>
    <property type="match status" value="6"/>
</dbReference>
<evidence type="ECO:0000256" key="6">
    <source>
        <dbReference type="ARBA" id="ARBA00023088"/>
    </source>
</evidence>
<keyword evidence="3" id="KW-0134">Cell wall</keyword>
<accession>A0A0R1NA21</accession>
<dbReference type="PROSITE" id="PS50847">
    <property type="entry name" value="GRAM_POS_ANCHORING"/>
    <property type="match status" value="1"/>
</dbReference>
<dbReference type="InterPro" id="IPR011252">
    <property type="entry name" value="Fibrogen-bd_dom1"/>
</dbReference>
<dbReference type="STRING" id="1423792.FD09_GL000400"/>
<dbReference type="InterPro" id="IPR008456">
    <property type="entry name" value="Collagen-bd_dom"/>
</dbReference>
<dbReference type="Proteomes" id="UP000051330">
    <property type="component" value="Unassembled WGS sequence"/>
</dbReference>
<evidence type="ECO:0000256" key="5">
    <source>
        <dbReference type="ARBA" id="ARBA00022729"/>
    </source>
</evidence>
<dbReference type="PATRIC" id="fig|1423792.3.peg.402"/>
<name>A0A0R1NA21_9LACO</name>
<dbReference type="Pfam" id="PF17802">
    <property type="entry name" value="SpaA"/>
    <property type="match status" value="2"/>
</dbReference>
<dbReference type="SUPFAM" id="SSF49478">
    <property type="entry name" value="Cna protein B-type domain"/>
    <property type="match status" value="7"/>
</dbReference>
<proteinExistence type="inferred from homology"/>
<feature type="compositionally biased region" description="Basic and acidic residues" evidence="7">
    <location>
        <begin position="1565"/>
        <end position="1574"/>
    </location>
</feature>
<dbReference type="GO" id="GO:0005518">
    <property type="term" value="F:collagen binding"/>
    <property type="evidence" value="ECO:0007669"/>
    <property type="project" value="InterPro"/>
</dbReference>
<feature type="region of interest" description="Disordered" evidence="7">
    <location>
        <begin position="1365"/>
        <end position="1386"/>
    </location>
</feature>
<dbReference type="NCBIfam" id="TIGR01167">
    <property type="entry name" value="LPXTG_anchor"/>
    <property type="match status" value="1"/>
</dbReference>
<evidence type="ECO:0000256" key="1">
    <source>
        <dbReference type="ARBA" id="ARBA00004168"/>
    </source>
</evidence>
<keyword evidence="8" id="KW-0812">Transmembrane</keyword>
<keyword evidence="5" id="KW-0732">Signal</keyword>
<feature type="compositionally biased region" description="Polar residues" evidence="7">
    <location>
        <begin position="447"/>
        <end position="458"/>
    </location>
</feature>
<sequence length="1622" mass="176237">MACSFTNTEGIMKKRESFFRLFYILACFLLLGQYFGSLTQLQAAGDTASGTDISTVLPADANKTLIDSATASFTDASGKPVDPQSVTSSTNINLAYQWSIPDTLNDGYQLKAGDYFTFQLPEGIAYDAAQKGNLGDYGSYTVSPEGQVTFTFNSNVENKDGVHGTFNYKQTVSQETTGGEHNIVIPTKGEDQTIPYFVTPTGGNAIAKTGTVTPDKQEVIWSVMVNTNLDTLKNAQIIDTMPANTTLVKTVVYPVTVDLKGNVTATGTALTADQDYTVDKNGTITLIGQYADTRQAFKVEYTTTIDAAAVPEDGGSVEFNNTAILRNNEQDAAADASVTVNYGNFLDKKFDGQDKNGGQKYNWHIDYNFNEKQLPENTQLTDQLSPNQTFSGDPTLTYEDGTTVPKDQYQVDYDTAKGKMTITFPNGLTKGVKVAYQSKLIDPNDTTTKISNSASSDGKTVESGEQPVGQQGLTKTVDTVDYNAKTVAWHLDINMARQDMADWALTDTVPDGLTLNSDSFVLQDKDTGKTLTNGEDYQITAQEGGFKLEFLGDLKAHAKDWYTLTYTTNFDINKLPANHKWTNKATATWTDQNGASHTNDGQADFTPKTEFINDGSKSGSYNATTKTIQWTVVVNYNQWTLADGAAITDAIVGDQDYVANSAKLTTAKISTDGSYTPGDAVSDPSIQYDATKKTLTASLPKGDSAYVLTYETSLAGKVIDQPTYDNTASYQNGDEKHDLTAKVTVPHSGSVVEKDGQQDPTDSNYALWNIWVNKAQSTLKNVKVVDTPSTDQIIDEASVVVYPATPAANGDFTEQTDAPLKLGTDYTLAVQTDQSTGAQTLTLEFKNQISSAYSIHYRALINSATTDSVSNAVVVTGDGEKTVNDSTTKDVAVVTSNGSADGQNTNLVIQKTDADTKDPLAGASFSLYAIGADGKKGQLLKDGTTDDKGRLAWGNLKSGQYILQETKAPEGYVIADDLAQGKVVTVDYTKADDDNNVTLPETNQQGQVTITKRDDTTQAPLEGAEFSLYQEDGTLVKAGLRTTADGTITYKGLTAGQYYVVETAAPDGYQLDHTTKYPFTISGQKISQQVVVNDAHNPVTVQGTKTWSDQNDQDGVRPAQIVVHLWANGEITPFQKTVTAQDQWQYSFTDLPFYQNGKPVTYTVSEDPVAGYATTMQGFDITNIHTPETTNVTGKKTWQDNNNQDGQRPSQIVVHLLGNGVAAGQQVVTAKDSWRYSFTNLPKFQDGKLINYTVEEEPVAGYATTINGFDITNQHTPETVSVAGQKEWQDNNDQDGQRPSQIVVHLLANGAAVDTQVVTAKNQWAFNFVNLPKYQNGQTIVYTIQEDPVPGYTTTIDGFHITNRHTPETTSVQGTKTWQDKNNQDGQRPSQIVIHLLANGTVVSQQVVTAKDNWHYSFTNLPKYQNGKLITYTLQEDKVPGYATTVKGFDVTNIHTPETTNVSGTKTWQDGNNQDRVRPSQIVVYLLGNGVEVGKQVVTAKNDWQYTFANLPKYRNGKLITYTLREAPVSGYATTIKGFNITNTHVPTPVGPNNEQHANGSKSADGGRSKDENNSKASTSTAHLPQTGEALSDGLMVLGLVLIVGVGVIYAVGLRKRKNDKD</sequence>
<feature type="transmembrane region" description="Helical" evidence="8">
    <location>
        <begin position="1594"/>
        <end position="1614"/>
    </location>
</feature>
<organism evidence="10 11">
    <name type="scientific">Schleiferilactobacillus perolens DSM 12744</name>
    <dbReference type="NCBI Taxonomy" id="1423792"/>
    <lineage>
        <taxon>Bacteria</taxon>
        <taxon>Bacillati</taxon>
        <taxon>Bacillota</taxon>
        <taxon>Bacilli</taxon>
        <taxon>Lactobacillales</taxon>
        <taxon>Lactobacillaceae</taxon>
        <taxon>Schleiferilactobacillus</taxon>
    </lineage>
</organism>
<dbReference type="InterPro" id="IPR008454">
    <property type="entry name" value="Collagen-bd_Cna-like_B-typ_dom"/>
</dbReference>
<keyword evidence="6" id="KW-0572">Peptidoglycan-anchor</keyword>
<feature type="region of interest" description="Disordered" evidence="7">
    <location>
        <begin position="1544"/>
        <end position="1585"/>
    </location>
</feature>
<dbReference type="PANTHER" id="PTHR36108:SF13">
    <property type="entry name" value="COLOSSIN-B-RELATED"/>
    <property type="match status" value="1"/>
</dbReference>
<gene>
    <name evidence="10" type="ORF">FD09_GL000400</name>
</gene>
<dbReference type="Gene3D" id="2.60.40.740">
    <property type="match status" value="5"/>
</dbReference>
<dbReference type="InterPro" id="IPR019931">
    <property type="entry name" value="LPXTG_anchor"/>
</dbReference>